<reference evidence="4" key="1">
    <citation type="journal article" date="2019" name="Int. J. Syst. Evol. Microbiol.">
        <title>The Global Catalogue of Microorganisms (GCM) 10K type strain sequencing project: providing services to taxonomists for standard genome sequencing and annotation.</title>
        <authorList>
            <consortium name="The Broad Institute Genomics Platform"/>
            <consortium name="The Broad Institute Genome Sequencing Center for Infectious Disease"/>
            <person name="Wu L."/>
            <person name="Ma J."/>
        </authorList>
    </citation>
    <scope>NUCLEOTIDE SEQUENCE [LARGE SCALE GENOMIC DNA]</scope>
    <source>
        <strain evidence="4">JCM 16929</strain>
    </source>
</reference>
<organism evidence="3 4">
    <name type="scientific">Microlunatus ginsengisoli</name>
    <dbReference type="NCBI Taxonomy" id="363863"/>
    <lineage>
        <taxon>Bacteria</taxon>
        <taxon>Bacillati</taxon>
        <taxon>Actinomycetota</taxon>
        <taxon>Actinomycetes</taxon>
        <taxon>Propionibacteriales</taxon>
        <taxon>Propionibacteriaceae</taxon>
        <taxon>Microlunatus</taxon>
    </lineage>
</organism>
<feature type="region of interest" description="Disordered" evidence="1">
    <location>
        <begin position="238"/>
        <end position="269"/>
    </location>
</feature>
<evidence type="ECO:0000313" key="3">
    <source>
        <dbReference type="EMBL" id="GAA3638715.1"/>
    </source>
</evidence>
<evidence type="ECO:0000256" key="1">
    <source>
        <dbReference type="SAM" id="MobiDB-lite"/>
    </source>
</evidence>
<dbReference type="Proteomes" id="UP001501490">
    <property type="component" value="Unassembled WGS sequence"/>
</dbReference>
<feature type="region of interest" description="Disordered" evidence="1">
    <location>
        <begin position="150"/>
        <end position="213"/>
    </location>
</feature>
<evidence type="ECO:0000313" key="4">
    <source>
        <dbReference type="Proteomes" id="UP001501490"/>
    </source>
</evidence>
<proteinExistence type="predicted"/>
<dbReference type="EMBL" id="BAABAB010000049">
    <property type="protein sequence ID" value="GAA3638715.1"/>
    <property type="molecule type" value="Genomic_DNA"/>
</dbReference>
<feature type="domain" description="eCIS core" evidence="2">
    <location>
        <begin position="78"/>
        <end position="155"/>
    </location>
</feature>
<comment type="caution">
    <text evidence="3">The sequence shown here is derived from an EMBL/GenBank/DDBJ whole genome shotgun (WGS) entry which is preliminary data.</text>
</comment>
<dbReference type="InterPro" id="IPR025295">
    <property type="entry name" value="eCIS_core_dom"/>
</dbReference>
<dbReference type="RefSeq" id="WP_344809082.1">
    <property type="nucleotide sequence ID" value="NZ_BAABAB010000049.1"/>
</dbReference>
<dbReference type="Pfam" id="PF13699">
    <property type="entry name" value="eCIS_core"/>
    <property type="match status" value="1"/>
</dbReference>
<accession>A0ABP7ARQ8</accession>
<gene>
    <name evidence="3" type="ORF">GCM10022236_46410</name>
</gene>
<sequence length="269" mass="28666">MHEHSYDERVDSLRPKASRIDEETGSHAAKAAAAGRTDALGADDILGLQRSVGNAGVTALMEEERSPVHDVVSSGGRPLEPEVRADMEGRMGHDFSDVRVHDDSAAAASASAVNAHAYTVGSNIVFQRDKYDPSSAEGKTTLAHELTHVVQQRSGPVDGTSAPGGIKVSDPSDRFEREAAANADRVMAGPSPVQTLSASGPAVQREEAEEEEVQGLFVQRHGGDDHDHEDAVQGLFVQREGEAPEEEEEAVQGSFVQREAAEEEEEVPA</sequence>
<feature type="compositionally biased region" description="Basic and acidic residues" evidence="1">
    <location>
        <begin position="170"/>
        <end position="179"/>
    </location>
</feature>
<feature type="compositionally biased region" description="Basic and acidic residues" evidence="1">
    <location>
        <begin position="1"/>
        <end position="25"/>
    </location>
</feature>
<feature type="region of interest" description="Disordered" evidence="1">
    <location>
        <begin position="1"/>
        <end position="35"/>
    </location>
</feature>
<name>A0ABP7ARQ8_9ACTN</name>
<keyword evidence="4" id="KW-1185">Reference proteome</keyword>
<evidence type="ECO:0000259" key="2">
    <source>
        <dbReference type="Pfam" id="PF13699"/>
    </source>
</evidence>
<protein>
    <submittedName>
        <fullName evidence="3">DUF4157 domain-containing protein</fullName>
    </submittedName>
</protein>
<feature type="compositionally biased region" description="Low complexity" evidence="1">
    <location>
        <begin position="26"/>
        <end position="35"/>
    </location>
</feature>